<dbReference type="SUPFAM" id="SSF51126">
    <property type="entry name" value="Pectin lyase-like"/>
    <property type="match status" value="1"/>
</dbReference>
<organism evidence="1 2">
    <name type="scientific">Megamonas rupellensis</name>
    <dbReference type="NCBI Taxonomy" id="491921"/>
    <lineage>
        <taxon>Bacteria</taxon>
        <taxon>Bacillati</taxon>
        <taxon>Bacillota</taxon>
        <taxon>Negativicutes</taxon>
        <taxon>Selenomonadales</taxon>
        <taxon>Selenomonadaceae</taxon>
        <taxon>Megamonas</taxon>
    </lineage>
</organism>
<evidence type="ECO:0000313" key="2">
    <source>
        <dbReference type="Proteomes" id="UP000286147"/>
    </source>
</evidence>
<accession>A0A412CGU7</accession>
<reference evidence="1 2" key="1">
    <citation type="submission" date="2018-08" db="EMBL/GenBank/DDBJ databases">
        <title>A genome reference for cultivated species of the human gut microbiota.</title>
        <authorList>
            <person name="Zou Y."/>
            <person name="Xue W."/>
            <person name="Luo G."/>
        </authorList>
    </citation>
    <scope>NUCLEOTIDE SEQUENCE [LARGE SCALE GENOMIC DNA]</scope>
    <source>
        <strain evidence="1 2">AF27-12</strain>
    </source>
</reference>
<name>A0A412CGU7_9FIRM</name>
<proteinExistence type="predicted"/>
<dbReference type="RefSeq" id="WP_118035630.1">
    <property type="nucleotide sequence ID" value="NZ_QRTP01000004.1"/>
</dbReference>
<protein>
    <submittedName>
        <fullName evidence="1">Uncharacterized protein</fullName>
    </submittedName>
</protein>
<gene>
    <name evidence="1" type="ORF">DWY77_02890</name>
</gene>
<evidence type="ECO:0000313" key="1">
    <source>
        <dbReference type="EMBL" id="RGQ85569.1"/>
    </source>
</evidence>
<sequence>MGQDAIDKIQAQIIAPSQVLYVDQKNGNDNNDGTTQATAVRTLDKAVSLITKNIPTLTIKLTTYTEPENQIYNTFNISKPIDNNNLKVDTFKLMGTWETYRTEHIVAKIIVPYGKIETGIYDYSVEPAEQYYQWGRFFIEKANTIYLQSVLFEFSDDTIDSEKYRNSIVYGLKKSFQIRDLYGNTMTLKNNCSIINVYGQTNIDIINFDADNATVTGTSLIIDDSNSKRYKTDPKTNPDAEYVSGGTVGGLITKYINNSVNFTGNTLGSTKGLPSKTKAIYTQGFD</sequence>
<dbReference type="InterPro" id="IPR011050">
    <property type="entry name" value="Pectin_lyase_fold/virulence"/>
</dbReference>
<dbReference type="AlphaFoldDB" id="A0A412CGU7"/>
<comment type="caution">
    <text evidence="1">The sequence shown here is derived from an EMBL/GenBank/DDBJ whole genome shotgun (WGS) entry which is preliminary data.</text>
</comment>
<dbReference type="EMBL" id="QRTP01000004">
    <property type="protein sequence ID" value="RGQ85569.1"/>
    <property type="molecule type" value="Genomic_DNA"/>
</dbReference>
<dbReference type="Proteomes" id="UP000286147">
    <property type="component" value="Unassembled WGS sequence"/>
</dbReference>